<feature type="transmembrane region" description="Helical" evidence="5">
    <location>
        <begin position="120"/>
        <end position="144"/>
    </location>
</feature>
<sequence>MNAVILTSAWSALNSGMLGASRVLYGLASEGHAPRFFLKTNRFGIPYLCVAFIGSFMALAYMTLSTNASTVFTWFQDMSSAATLVNWSIICIVYLRFYYGCKHQGIDRKELPWAGPFQPYAAWVALSGFVLILLTGGFSVFIHGQWNTETFIAAYFDIPLIFAIYFGYKLVKRTKIVSYEEMPIRYYLEIARQNPEPPEKPLKGWKRLAILWS</sequence>
<keyword evidence="4 5" id="KW-0472">Membrane</keyword>
<feature type="transmembrane region" description="Helical" evidence="5">
    <location>
        <begin position="43"/>
        <end position="61"/>
    </location>
</feature>
<evidence type="ECO:0000256" key="2">
    <source>
        <dbReference type="ARBA" id="ARBA00022692"/>
    </source>
</evidence>
<dbReference type="EMBL" id="ML770185">
    <property type="protein sequence ID" value="KAE9384248.1"/>
    <property type="molecule type" value="Genomic_DNA"/>
</dbReference>
<keyword evidence="8" id="KW-1185">Reference proteome</keyword>
<keyword evidence="2 5" id="KW-0812">Transmembrane</keyword>
<evidence type="ECO:0000256" key="1">
    <source>
        <dbReference type="ARBA" id="ARBA00004141"/>
    </source>
</evidence>
<evidence type="ECO:0000256" key="3">
    <source>
        <dbReference type="ARBA" id="ARBA00022989"/>
    </source>
</evidence>
<keyword evidence="3 5" id="KW-1133">Transmembrane helix</keyword>
<evidence type="ECO:0000259" key="6">
    <source>
        <dbReference type="Pfam" id="PF00324"/>
    </source>
</evidence>
<dbReference type="PANTHER" id="PTHR43341">
    <property type="entry name" value="AMINO ACID PERMEASE"/>
    <property type="match status" value="1"/>
</dbReference>
<evidence type="ECO:0000256" key="5">
    <source>
        <dbReference type="SAM" id="Phobius"/>
    </source>
</evidence>
<organism evidence="7 8">
    <name type="scientific">Gymnopus androsaceus JB14</name>
    <dbReference type="NCBI Taxonomy" id="1447944"/>
    <lineage>
        <taxon>Eukaryota</taxon>
        <taxon>Fungi</taxon>
        <taxon>Dikarya</taxon>
        <taxon>Basidiomycota</taxon>
        <taxon>Agaricomycotina</taxon>
        <taxon>Agaricomycetes</taxon>
        <taxon>Agaricomycetidae</taxon>
        <taxon>Agaricales</taxon>
        <taxon>Marasmiineae</taxon>
        <taxon>Omphalotaceae</taxon>
        <taxon>Gymnopus</taxon>
    </lineage>
</organism>
<accession>A0A6A4GFK1</accession>
<name>A0A6A4GFK1_9AGAR</name>
<evidence type="ECO:0000313" key="8">
    <source>
        <dbReference type="Proteomes" id="UP000799118"/>
    </source>
</evidence>
<comment type="subcellular location">
    <subcellularLocation>
        <location evidence="1">Membrane</location>
        <topology evidence="1">Multi-pass membrane protein</topology>
    </subcellularLocation>
</comment>
<feature type="transmembrane region" description="Helical" evidence="5">
    <location>
        <begin position="150"/>
        <end position="168"/>
    </location>
</feature>
<dbReference type="AlphaFoldDB" id="A0A6A4GFK1"/>
<dbReference type="InterPro" id="IPR004841">
    <property type="entry name" value="AA-permease/SLC12A_dom"/>
</dbReference>
<dbReference type="Gene3D" id="1.20.1740.10">
    <property type="entry name" value="Amino acid/polyamine transporter I"/>
    <property type="match status" value="1"/>
</dbReference>
<dbReference type="OrthoDB" id="10062876at2759"/>
<dbReference type="GO" id="GO:0015171">
    <property type="term" value="F:amino acid transmembrane transporter activity"/>
    <property type="evidence" value="ECO:0007669"/>
    <property type="project" value="TreeGrafter"/>
</dbReference>
<feature type="transmembrane region" description="Helical" evidence="5">
    <location>
        <begin position="81"/>
        <end position="99"/>
    </location>
</feature>
<proteinExistence type="predicted"/>
<reference evidence="7" key="1">
    <citation type="journal article" date="2019" name="Environ. Microbiol.">
        <title>Fungal ecological strategies reflected in gene transcription - a case study of two litter decomposers.</title>
        <authorList>
            <person name="Barbi F."/>
            <person name="Kohler A."/>
            <person name="Barry K."/>
            <person name="Baskaran P."/>
            <person name="Daum C."/>
            <person name="Fauchery L."/>
            <person name="Ihrmark K."/>
            <person name="Kuo A."/>
            <person name="LaButti K."/>
            <person name="Lipzen A."/>
            <person name="Morin E."/>
            <person name="Grigoriev I.V."/>
            <person name="Henrissat B."/>
            <person name="Lindahl B."/>
            <person name="Martin F."/>
        </authorList>
    </citation>
    <scope>NUCLEOTIDE SEQUENCE</scope>
    <source>
        <strain evidence="7">JB14</strain>
    </source>
</reference>
<dbReference type="PANTHER" id="PTHR43341:SF18">
    <property type="entry name" value="AMINO ACID PERMEASE_ SLC12A DOMAIN-CONTAINING PROTEIN"/>
    <property type="match status" value="1"/>
</dbReference>
<evidence type="ECO:0000313" key="7">
    <source>
        <dbReference type="EMBL" id="KAE9384248.1"/>
    </source>
</evidence>
<protein>
    <recommendedName>
        <fullName evidence="6">Amino acid permease/ SLC12A domain-containing protein</fullName>
    </recommendedName>
</protein>
<dbReference type="GO" id="GO:0016020">
    <property type="term" value="C:membrane"/>
    <property type="evidence" value="ECO:0007669"/>
    <property type="project" value="UniProtKB-SubCell"/>
</dbReference>
<evidence type="ECO:0000256" key="4">
    <source>
        <dbReference type="ARBA" id="ARBA00023136"/>
    </source>
</evidence>
<dbReference type="Pfam" id="PF00324">
    <property type="entry name" value="AA_permease"/>
    <property type="match status" value="1"/>
</dbReference>
<dbReference type="Proteomes" id="UP000799118">
    <property type="component" value="Unassembled WGS sequence"/>
</dbReference>
<gene>
    <name evidence="7" type="ORF">BT96DRAFT_1026943</name>
</gene>
<feature type="domain" description="Amino acid permease/ SLC12A" evidence="6">
    <location>
        <begin position="1"/>
        <end position="176"/>
    </location>
</feature>
<dbReference type="InterPro" id="IPR050524">
    <property type="entry name" value="APC_YAT"/>
</dbReference>